<dbReference type="Proteomes" id="UP000307440">
    <property type="component" value="Unassembled WGS sequence"/>
</dbReference>
<organism evidence="2 3">
    <name type="scientific">Coprinopsis marcescibilis</name>
    <name type="common">Agaric fungus</name>
    <name type="synonym">Psathyrella marcescibilis</name>
    <dbReference type="NCBI Taxonomy" id="230819"/>
    <lineage>
        <taxon>Eukaryota</taxon>
        <taxon>Fungi</taxon>
        <taxon>Dikarya</taxon>
        <taxon>Basidiomycota</taxon>
        <taxon>Agaricomycotina</taxon>
        <taxon>Agaricomycetes</taxon>
        <taxon>Agaricomycetidae</taxon>
        <taxon>Agaricales</taxon>
        <taxon>Agaricineae</taxon>
        <taxon>Psathyrellaceae</taxon>
        <taxon>Coprinopsis</taxon>
    </lineage>
</organism>
<protein>
    <recommendedName>
        <fullName evidence="4">BTB domain-containing protein</fullName>
    </recommendedName>
</protein>
<evidence type="ECO:0000313" key="2">
    <source>
        <dbReference type="EMBL" id="TFK30036.1"/>
    </source>
</evidence>
<proteinExistence type="predicted"/>
<feature type="region of interest" description="Disordered" evidence="1">
    <location>
        <begin position="80"/>
        <end position="113"/>
    </location>
</feature>
<evidence type="ECO:0000256" key="1">
    <source>
        <dbReference type="SAM" id="MobiDB-lite"/>
    </source>
</evidence>
<feature type="region of interest" description="Disordered" evidence="1">
    <location>
        <begin position="255"/>
        <end position="299"/>
    </location>
</feature>
<dbReference type="AlphaFoldDB" id="A0A5C3LDP0"/>
<evidence type="ECO:0008006" key="4">
    <source>
        <dbReference type="Google" id="ProtNLM"/>
    </source>
</evidence>
<accession>A0A5C3LDP0</accession>
<reference evidence="2 3" key="1">
    <citation type="journal article" date="2019" name="Nat. Ecol. Evol.">
        <title>Megaphylogeny resolves global patterns of mushroom evolution.</title>
        <authorList>
            <person name="Varga T."/>
            <person name="Krizsan K."/>
            <person name="Foldi C."/>
            <person name="Dima B."/>
            <person name="Sanchez-Garcia M."/>
            <person name="Sanchez-Ramirez S."/>
            <person name="Szollosi G.J."/>
            <person name="Szarkandi J.G."/>
            <person name="Papp V."/>
            <person name="Albert L."/>
            <person name="Andreopoulos W."/>
            <person name="Angelini C."/>
            <person name="Antonin V."/>
            <person name="Barry K.W."/>
            <person name="Bougher N.L."/>
            <person name="Buchanan P."/>
            <person name="Buyck B."/>
            <person name="Bense V."/>
            <person name="Catcheside P."/>
            <person name="Chovatia M."/>
            <person name="Cooper J."/>
            <person name="Damon W."/>
            <person name="Desjardin D."/>
            <person name="Finy P."/>
            <person name="Geml J."/>
            <person name="Haridas S."/>
            <person name="Hughes K."/>
            <person name="Justo A."/>
            <person name="Karasinski D."/>
            <person name="Kautmanova I."/>
            <person name="Kiss B."/>
            <person name="Kocsube S."/>
            <person name="Kotiranta H."/>
            <person name="LaButti K.M."/>
            <person name="Lechner B.E."/>
            <person name="Liimatainen K."/>
            <person name="Lipzen A."/>
            <person name="Lukacs Z."/>
            <person name="Mihaltcheva S."/>
            <person name="Morgado L.N."/>
            <person name="Niskanen T."/>
            <person name="Noordeloos M.E."/>
            <person name="Ohm R.A."/>
            <person name="Ortiz-Santana B."/>
            <person name="Ovrebo C."/>
            <person name="Racz N."/>
            <person name="Riley R."/>
            <person name="Savchenko A."/>
            <person name="Shiryaev A."/>
            <person name="Soop K."/>
            <person name="Spirin V."/>
            <person name="Szebenyi C."/>
            <person name="Tomsovsky M."/>
            <person name="Tulloss R.E."/>
            <person name="Uehling J."/>
            <person name="Grigoriev I.V."/>
            <person name="Vagvolgyi C."/>
            <person name="Papp T."/>
            <person name="Martin F.M."/>
            <person name="Miettinen O."/>
            <person name="Hibbett D.S."/>
            <person name="Nagy L.G."/>
        </authorList>
    </citation>
    <scope>NUCLEOTIDE SEQUENCE [LARGE SCALE GENOMIC DNA]</scope>
    <source>
        <strain evidence="2 3">CBS 121175</strain>
    </source>
</reference>
<dbReference type="OrthoDB" id="3366352at2759"/>
<gene>
    <name evidence="2" type="ORF">FA15DRAFT_663362</name>
</gene>
<keyword evidence="3" id="KW-1185">Reference proteome</keyword>
<evidence type="ECO:0000313" key="3">
    <source>
        <dbReference type="Proteomes" id="UP000307440"/>
    </source>
</evidence>
<feature type="compositionally biased region" description="Basic and acidic residues" evidence="1">
    <location>
        <begin position="289"/>
        <end position="299"/>
    </location>
</feature>
<sequence length="322" mass="35881">MEHNNQSHSQKPQVDLQDSRRSAATHQSAMPSFFAKPFPPPGLTDVPVEYIIKQLHDMAPQFWDRPDTADCTIVIPIPHAQNPSQSFPLEPTGSTSISFEHSGGGNRRATQPPANAVPRLSLELHMDYLSAHSTYLRSLFSGALPLDLMYAQSPPRSSTSSSIPPDRLPRLMPSSPDHPILFLPVPDPSSIHLLFHWMYFGDVSFIAECLRSGKIQWEGIARNVEYLGLSSEIKLFLGRWYNAWLNPTEVEAEADQDMAYDSDGTAYTDSDDEDRMSSSTESDLDDELEKLKEPSSRGRNDFSVKAISFQSFIAPAVLQSTT</sequence>
<name>A0A5C3LDP0_COPMA</name>
<feature type="compositionally biased region" description="Polar residues" evidence="1">
    <location>
        <begin position="1"/>
        <end position="12"/>
    </location>
</feature>
<dbReference type="EMBL" id="ML210147">
    <property type="protein sequence ID" value="TFK30036.1"/>
    <property type="molecule type" value="Genomic_DNA"/>
</dbReference>
<feature type="compositionally biased region" description="Polar residues" evidence="1">
    <location>
        <begin position="81"/>
        <end position="99"/>
    </location>
</feature>
<feature type="region of interest" description="Disordered" evidence="1">
    <location>
        <begin position="1"/>
        <end position="38"/>
    </location>
</feature>